<protein>
    <recommendedName>
        <fullName evidence="5">Tetraspanin</fullName>
    </recommendedName>
</protein>
<proteinExistence type="predicted"/>
<evidence type="ECO:0000256" key="1">
    <source>
        <dbReference type="SAM" id="MobiDB-lite"/>
    </source>
</evidence>
<sequence length="350" mass="38901">MIAMDLTPISSLACIILIVLSGVYVFVLAVELISHFAGGALHIIPMCAFSLFGLAFFGTAGILLICYDYTQLVVQLATVILCLLAALFFLLDIAIVFVFWKRKCSACKRCCTEGAEYLLRKDEEPHPSDAKIMKHDVTTSLSDVRVPIELKSVVTPDHGYRKVEYPRRREYVDCPTCVPSLCNLSIAQIQTEPCETSVMESQTPSAVVKETPMQTFSKCEFCHQFMQTAALPVTEEAIREYSQNLSQWFYPAIVQFVRGGVGMPCCRGCKCATGTAPQPQPQPQSQRQSGPSSSSPRRKKSPAPAVPKPKTDKTSTSEATQQVTSKSDIRNCVKPLSFRARNLWHHFFRE</sequence>
<keyword evidence="2" id="KW-1133">Transmembrane helix</keyword>
<evidence type="ECO:0000256" key="2">
    <source>
        <dbReference type="SAM" id="Phobius"/>
    </source>
</evidence>
<feature type="compositionally biased region" description="Polar residues" evidence="1">
    <location>
        <begin position="316"/>
        <end position="326"/>
    </location>
</feature>
<keyword evidence="4" id="KW-1185">Reference proteome</keyword>
<evidence type="ECO:0000313" key="4">
    <source>
        <dbReference type="Proteomes" id="UP001497644"/>
    </source>
</evidence>
<dbReference type="EMBL" id="OZ034837">
    <property type="protein sequence ID" value="CAL1678692.1"/>
    <property type="molecule type" value="Genomic_DNA"/>
</dbReference>
<accession>A0AAV2NGC1</accession>
<reference evidence="3" key="1">
    <citation type="submission" date="2024-04" db="EMBL/GenBank/DDBJ databases">
        <authorList>
            <consortium name="Molecular Ecology Group"/>
        </authorList>
    </citation>
    <scope>NUCLEOTIDE SEQUENCE</scope>
</reference>
<keyword evidence="2" id="KW-0812">Transmembrane</keyword>
<name>A0AAV2NGC1_9HYME</name>
<dbReference type="Proteomes" id="UP001497644">
    <property type="component" value="Chromosome 14"/>
</dbReference>
<dbReference type="AlphaFoldDB" id="A0AAV2NGC1"/>
<feature type="compositionally biased region" description="Low complexity" evidence="1">
    <location>
        <begin position="283"/>
        <end position="295"/>
    </location>
</feature>
<keyword evidence="2" id="KW-0472">Membrane</keyword>
<organism evidence="3 4">
    <name type="scientific">Lasius platythorax</name>
    <dbReference type="NCBI Taxonomy" id="488582"/>
    <lineage>
        <taxon>Eukaryota</taxon>
        <taxon>Metazoa</taxon>
        <taxon>Ecdysozoa</taxon>
        <taxon>Arthropoda</taxon>
        <taxon>Hexapoda</taxon>
        <taxon>Insecta</taxon>
        <taxon>Pterygota</taxon>
        <taxon>Neoptera</taxon>
        <taxon>Endopterygota</taxon>
        <taxon>Hymenoptera</taxon>
        <taxon>Apocrita</taxon>
        <taxon>Aculeata</taxon>
        <taxon>Formicoidea</taxon>
        <taxon>Formicidae</taxon>
        <taxon>Formicinae</taxon>
        <taxon>Lasius</taxon>
        <taxon>Lasius</taxon>
    </lineage>
</organism>
<evidence type="ECO:0000313" key="3">
    <source>
        <dbReference type="EMBL" id="CAL1678692.1"/>
    </source>
</evidence>
<feature type="transmembrane region" description="Helical" evidence="2">
    <location>
        <begin position="12"/>
        <end position="37"/>
    </location>
</feature>
<feature type="region of interest" description="Disordered" evidence="1">
    <location>
        <begin position="275"/>
        <end position="327"/>
    </location>
</feature>
<feature type="transmembrane region" description="Helical" evidence="2">
    <location>
        <begin position="43"/>
        <end position="67"/>
    </location>
</feature>
<gene>
    <name evidence="3" type="ORF">LPLAT_LOCUS4488</name>
</gene>
<evidence type="ECO:0008006" key="5">
    <source>
        <dbReference type="Google" id="ProtNLM"/>
    </source>
</evidence>
<feature type="transmembrane region" description="Helical" evidence="2">
    <location>
        <begin position="79"/>
        <end position="100"/>
    </location>
</feature>